<accession>A0A5B8NQJ1</accession>
<gene>
    <name evidence="1" type="ORF">FRE64_15460</name>
</gene>
<reference evidence="1" key="1">
    <citation type="submission" date="2019-08" db="EMBL/GenBank/DDBJ databases">
        <title>Carotenoids and Carotenoid Binding Proteins in the Halophilic Cyanobacterium Euhalothece sp. ZM00.</title>
        <authorList>
            <person name="Cho S.M."/>
            <person name="Song J.Y."/>
            <person name="Park Y.-I."/>
        </authorList>
    </citation>
    <scope>NUCLEOTIDE SEQUENCE [LARGE SCALE GENOMIC DNA]</scope>
    <source>
        <strain evidence="1">Z-M001</strain>
    </source>
</reference>
<dbReference type="KEGG" id="enn:FRE64_15460"/>
<dbReference type="EMBL" id="CP042326">
    <property type="protein sequence ID" value="QDZ41217.1"/>
    <property type="molecule type" value="Genomic_DNA"/>
</dbReference>
<protein>
    <recommendedName>
        <fullName evidence="3">Late competence development ComFB family protein</fullName>
    </recommendedName>
</protein>
<sequence length="421" mass="48227">MSENQSLNYRHLFLKLNKYAQTQFTGRLNIKIDNTAYWGIYFNSGSIIWAKGGIHPVRRWLRQLEICGCEIAIPQGMTTKELLSSSHECWDYFALAIFTHDKQITPDQAQSIVQGTIIEILFDIVYSLAQLPSNNISQVQMFKKQEASPCRKDLLLRTATCSAEEAQKQTFQLWQKWVISGFTKYSPNLGIIVNQEELQAKKLYSLANYLSAIEKDEKTLRDLAIENEKPVLSIMRTLHRYLNQGLISFKEVPDLWQSVQKAQTEPLSWNQSQLNSKTSDYHTSHETLGEVSQFQSSSPRTLSTPLSGWRKHVGRQSQPEEEGIKINVMEKLVAEETNRQMKAYPPSITKDVRKLDVITFALNQVPPLYASSEEGIAYQTQIAKDTHEKDIKMAVQQAIATVRRNPFRNTTPIQSKEQNSH</sequence>
<dbReference type="RefSeq" id="WP_146297051.1">
    <property type="nucleotide sequence ID" value="NZ_CP042326.1"/>
</dbReference>
<keyword evidence="2" id="KW-1185">Reference proteome</keyword>
<evidence type="ECO:0000313" key="2">
    <source>
        <dbReference type="Proteomes" id="UP000318453"/>
    </source>
</evidence>
<dbReference type="OrthoDB" id="424065at2"/>
<dbReference type="InterPro" id="IPR019657">
    <property type="entry name" value="ComFB"/>
</dbReference>
<dbReference type="Pfam" id="PF10719">
    <property type="entry name" value="ComFB"/>
    <property type="match status" value="1"/>
</dbReference>
<evidence type="ECO:0008006" key="3">
    <source>
        <dbReference type="Google" id="ProtNLM"/>
    </source>
</evidence>
<name>A0A5B8NQJ1_9CHRO</name>
<dbReference type="Proteomes" id="UP000318453">
    <property type="component" value="Chromosome"/>
</dbReference>
<dbReference type="AlphaFoldDB" id="A0A5B8NQJ1"/>
<organism evidence="1 2">
    <name type="scientific">Euhalothece natronophila Z-M001</name>
    <dbReference type="NCBI Taxonomy" id="522448"/>
    <lineage>
        <taxon>Bacteria</taxon>
        <taxon>Bacillati</taxon>
        <taxon>Cyanobacteriota</taxon>
        <taxon>Cyanophyceae</taxon>
        <taxon>Oscillatoriophycideae</taxon>
        <taxon>Chroococcales</taxon>
        <taxon>Halothecacae</taxon>
        <taxon>Halothece cluster</taxon>
        <taxon>Euhalothece</taxon>
    </lineage>
</organism>
<proteinExistence type="predicted"/>
<evidence type="ECO:0000313" key="1">
    <source>
        <dbReference type="EMBL" id="QDZ41217.1"/>
    </source>
</evidence>